<dbReference type="NCBIfam" id="TIGR00332">
    <property type="entry name" value="neela_ferrous"/>
    <property type="match status" value="1"/>
</dbReference>
<evidence type="ECO:0000256" key="4">
    <source>
        <dbReference type="ARBA" id="ARBA00022448"/>
    </source>
</evidence>
<name>A0A6I2UY92_9FIRM</name>
<keyword evidence="7" id="KW-0408">Iron</keyword>
<evidence type="ECO:0000313" key="13">
    <source>
        <dbReference type="EMBL" id="MSV25090.1"/>
    </source>
</evidence>
<reference evidence="13 14" key="1">
    <citation type="submission" date="2019-08" db="EMBL/GenBank/DDBJ databases">
        <title>In-depth cultivation of the pig gut microbiome towards novel bacterial diversity and tailored functional studies.</title>
        <authorList>
            <person name="Wylensek D."/>
            <person name="Hitch T.C.A."/>
            <person name="Clavel T."/>
        </authorList>
    </citation>
    <scope>NUCLEOTIDE SEQUENCE [LARGE SCALE GENOMIC DNA]</scope>
    <source>
        <strain evidence="14">WCA-380-WT-3B3</strain>
    </source>
</reference>
<dbReference type="NCBIfam" id="TIGR00319">
    <property type="entry name" value="desulf_FeS4"/>
    <property type="match status" value="1"/>
</dbReference>
<dbReference type="Proteomes" id="UP000430222">
    <property type="component" value="Unassembled WGS sequence"/>
</dbReference>
<comment type="function">
    <text evidence="8">Catalyzes the one-electron reduction of superoxide anion radical to hydrogen peroxide at a nonheme ferrous iron center. Plays a fundamental role in case of oxidative stress via its superoxide detoxification activity.</text>
</comment>
<keyword evidence="14" id="KW-1185">Reference proteome</keyword>
<proteinExistence type="inferred from homology"/>
<keyword evidence="4" id="KW-0813">Transport</keyword>
<feature type="domain" description="Desulfoferrodoxin ferrous iron-binding" evidence="11">
    <location>
        <begin position="40"/>
        <end position="126"/>
    </location>
</feature>
<accession>A0A6I2UY92</accession>
<dbReference type="InterPro" id="IPR004462">
    <property type="entry name" value="Desulfoferrodoxin_N"/>
</dbReference>
<dbReference type="EC" id="1.15.1.2" evidence="2"/>
<keyword evidence="5" id="KW-0479">Metal-binding</keyword>
<dbReference type="Gene3D" id="2.20.28.100">
    <property type="entry name" value="Desulphoferrodoxin, N-terminal domain"/>
    <property type="match status" value="1"/>
</dbReference>
<comment type="caution">
    <text evidence="13">The sequence shown here is derived from an EMBL/GenBank/DDBJ whole genome shotgun (WGS) entry which is preliminary data.</text>
</comment>
<evidence type="ECO:0000256" key="5">
    <source>
        <dbReference type="ARBA" id="ARBA00022723"/>
    </source>
</evidence>
<dbReference type="InterPro" id="IPR036073">
    <property type="entry name" value="Desulfoferrodoxin_Fe-bd_dom_sf"/>
</dbReference>
<dbReference type="InterPro" id="IPR051233">
    <property type="entry name" value="Desulfoferrodoxin_SOR"/>
</dbReference>
<comment type="similarity">
    <text evidence="1">Belongs to the desulfoferrodoxin family.</text>
</comment>
<evidence type="ECO:0000256" key="3">
    <source>
        <dbReference type="ARBA" id="ARBA00014839"/>
    </source>
</evidence>
<dbReference type="InterPro" id="IPR002742">
    <property type="entry name" value="Desulfoferrodoxin_Fe-bd_dom"/>
</dbReference>
<dbReference type="SUPFAM" id="SSF57802">
    <property type="entry name" value="Rubredoxin-like"/>
    <property type="match status" value="1"/>
</dbReference>
<evidence type="ECO:0000256" key="9">
    <source>
        <dbReference type="ARBA" id="ARBA00031398"/>
    </source>
</evidence>
<dbReference type="GO" id="GO:0005506">
    <property type="term" value="F:iron ion binding"/>
    <property type="evidence" value="ECO:0007669"/>
    <property type="project" value="InterPro"/>
</dbReference>
<evidence type="ECO:0000256" key="2">
    <source>
        <dbReference type="ARBA" id="ARBA00012679"/>
    </source>
</evidence>
<dbReference type="Pfam" id="PF01880">
    <property type="entry name" value="Desulfoferrodox"/>
    <property type="match status" value="1"/>
</dbReference>
<organism evidence="13 14">
    <name type="scientific">Selenomonas montiformis</name>
    <dbReference type="NCBI Taxonomy" id="2652285"/>
    <lineage>
        <taxon>Bacteria</taxon>
        <taxon>Bacillati</taxon>
        <taxon>Bacillota</taxon>
        <taxon>Negativicutes</taxon>
        <taxon>Selenomonadales</taxon>
        <taxon>Selenomonadaceae</taxon>
        <taxon>Selenomonas</taxon>
    </lineage>
</organism>
<sequence length="128" mass="13944">MAKRFFLCGKCGNIVGLISEGGGTLSCCGEPMQELVPNTTDAAQEKHVPVVTFDRRGCEVTVQIGTAAHPMTPEHRIEWVHLQTEKGGQVKHLQAGDAPEAVFHLTDDDKPVAAFAYCNLHGLWKAEF</sequence>
<dbReference type="RefSeq" id="WP_154620871.1">
    <property type="nucleotide sequence ID" value="NZ_CBCTNG010000006.1"/>
</dbReference>
<dbReference type="PANTHER" id="PTHR36541:SF1">
    <property type="entry name" value="SUPEROXIDE REDUCTASE-RELATED"/>
    <property type="match status" value="1"/>
</dbReference>
<evidence type="ECO:0000256" key="10">
    <source>
        <dbReference type="ARBA" id="ARBA00047448"/>
    </source>
</evidence>
<feature type="domain" description="Desulfoferrodoxin N-terminal" evidence="12">
    <location>
        <begin position="6"/>
        <end position="33"/>
    </location>
</feature>
<keyword evidence="6" id="KW-0249">Electron transport</keyword>
<gene>
    <name evidence="13" type="ORF">FYJ78_07820</name>
</gene>
<dbReference type="SUPFAM" id="SSF49367">
    <property type="entry name" value="Superoxide reductase-like"/>
    <property type="match status" value="1"/>
</dbReference>
<dbReference type="EMBL" id="VUNL01000008">
    <property type="protein sequence ID" value="MSV25090.1"/>
    <property type="molecule type" value="Genomic_DNA"/>
</dbReference>
<evidence type="ECO:0000259" key="12">
    <source>
        <dbReference type="Pfam" id="PF06397"/>
    </source>
</evidence>
<comment type="catalytic activity">
    <reaction evidence="10">
        <text>reduced [rubredoxin] + superoxide + 2 H(+) = oxidized [rubredoxin] + H2O2</text>
        <dbReference type="Rhea" id="RHEA:21324"/>
        <dbReference type="Rhea" id="RHEA-COMP:10302"/>
        <dbReference type="Rhea" id="RHEA-COMP:10303"/>
        <dbReference type="ChEBI" id="CHEBI:15378"/>
        <dbReference type="ChEBI" id="CHEBI:16240"/>
        <dbReference type="ChEBI" id="CHEBI:18421"/>
        <dbReference type="ChEBI" id="CHEBI:29033"/>
        <dbReference type="ChEBI" id="CHEBI:29034"/>
        <dbReference type="EC" id="1.15.1.2"/>
    </reaction>
</comment>
<dbReference type="GO" id="GO:0050605">
    <property type="term" value="F:superoxide reductase activity"/>
    <property type="evidence" value="ECO:0007669"/>
    <property type="project" value="UniProtKB-EC"/>
</dbReference>
<evidence type="ECO:0000313" key="14">
    <source>
        <dbReference type="Proteomes" id="UP000430222"/>
    </source>
</evidence>
<dbReference type="Gene3D" id="2.60.40.730">
    <property type="entry name" value="SOR catalytic domain"/>
    <property type="match status" value="1"/>
</dbReference>
<evidence type="ECO:0000256" key="7">
    <source>
        <dbReference type="ARBA" id="ARBA00023004"/>
    </source>
</evidence>
<protein>
    <recommendedName>
        <fullName evidence="3">Desulfoferrodoxin</fullName>
        <ecNumber evidence="2">1.15.1.2</ecNumber>
    </recommendedName>
    <alternativeName>
        <fullName evidence="9">Superoxide reductase</fullName>
    </alternativeName>
</protein>
<evidence type="ECO:0000256" key="8">
    <source>
        <dbReference type="ARBA" id="ARBA00024690"/>
    </source>
</evidence>
<dbReference type="PANTHER" id="PTHR36541">
    <property type="entry name" value="SUPEROXIDE REDUCTASE-RELATED"/>
    <property type="match status" value="1"/>
</dbReference>
<dbReference type="Pfam" id="PF06397">
    <property type="entry name" value="Desulfoferrod_N"/>
    <property type="match status" value="1"/>
</dbReference>
<evidence type="ECO:0000259" key="11">
    <source>
        <dbReference type="Pfam" id="PF01880"/>
    </source>
</evidence>
<evidence type="ECO:0000256" key="6">
    <source>
        <dbReference type="ARBA" id="ARBA00022982"/>
    </source>
</evidence>
<dbReference type="InterPro" id="IPR038094">
    <property type="entry name" value="Desulfoferrodoxin_N_sf"/>
</dbReference>
<evidence type="ECO:0000256" key="1">
    <source>
        <dbReference type="ARBA" id="ARBA00005941"/>
    </source>
</evidence>
<dbReference type="AlphaFoldDB" id="A0A6I2UY92"/>